<reference evidence="1 2" key="1">
    <citation type="journal article" date="2016" name="Nat. Commun.">
        <title>Thousands of microbial genomes shed light on interconnected biogeochemical processes in an aquifer system.</title>
        <authorList>
            <person name="Anantharaman K."/>
            <person name="Brown C.T."/>
            <person name="Hug L.A."/>
            <person name="Sharon I."/>
            <person name="Castelle C.J."/>
            <person name="Probst A.J."/>
            <person name="Thomas B.C."/>
            <person name="Singh A."/>
            <person name="Wilkins M.J."/>
            <person name="Karaoz U."/>
            <person name="Brodie E.L."/>
            <person name="Williams K.H."/>
            <person name="Hubbard S.S."/>
            <person name="Banfield J.F."/>
        </authorList>
    </citation>
    <scope>NUCLEOTIDE SEQUENCE [LARGE SCALE GENOMIC DNA]</scope>
</reference>
<dbReference type="InterPro" id="IPR012340">
    <property type="entry name" value="NA-bd_OB-fold"/>
</dbReference>
<dbReference type="EMBL" id="MFNF01000001">
    <property type="protein sequence ID" value="OGH04785.1"/>
    <property type="molecule type" value="Genomic_DNA"/>
</dbReference>
<evidence type="ECO:0000313" key="1">
    <source>
        <dbReference type="EMBL" id="OGH04785.1"/>
    </source>
</evidence>
<comment type="caution">
    <text evidence="1">The sequence shown here is derived from an EMBL/GenBank/DDBJ whole genome shotgun (WGS) entry which is preliminary data.</text>
</comment>
<evidence type="ECO:0000313" key="2">
    <source>
        <dbReference type="Proteomes" id="UP000177583"/>
    </source>
</evidence>
<accession>A0A1F6H341</accession>
<gene>
    <name evidence="1" type="ORF">A2557_07305</name>
</gene>
<sequence>MKQCREQAFLLRLVPYKDHDLIAHFLGQTSGLLGAVLYRARGGKEGFSYQPGDKLELDYLSQEGSDLVRVNSFSPLALIRPHDFTYPRFLCHSFLVDLVTRISVPGQASPGLFGLMERMGTWAWPPQEELRFVLWALDRIGQETGYPVDPKVCAQCGKATVKPGETEWVVRKETYELEEPGLVCALCLGHPGSWSGAEVKALALSQSEAFLDQKQPIPVPLMAQLCLKLSRRLLVALELAPKSLGLFERLLLG</sequence>
<name>A0A1F6H341_9PROT</name>
<proteinExistence type="predicted"/>
<dbReference type="AlphaFoldDB" id="A0A1F6H341"/>
<dbReference type="Gene3D" id="2.40.50.140">
    <property type="entry name" value="Nucleic acid-binding proteins"/>
    <property type="match status" value="1"/>
</dbReference>
<protein>
    <submittedName>
        <fullName evidence="1">Uncharacterized protein</fullName>
    </submittedName>
</protein>
<organism evidence="1 2">
    <name type="scientific">Candidatus Lambdaproteobacteria bacterium RIFOXYD2_FULL_56_26</name>
    <dbReference type="NCBI Taxonomy" id="1817773"/>
    <lineage>
        <taxon>Bacteria</taxon>
        <taxon>Pseudomonadati</taxon>
        <taxon>Pseudomonadota</taxon>
        <taxon>Candidatus Lambdaproteobacteria</taxon>
    </lineage>
</organism>
<dbReference type="Proteomes" id="UP000177583">
    <property type="component" value="Unassembled WGS sequence"/>
</dbReference>